<evidence type="ECO:0000313" key="5">
    <source>
        <dbReference type="Proteomes" id="UP000270021"/>
    </source>
</evidence>
<sequence length="444" mass="49015">MALETDTYRIAADTFLDHRISVPLDRSGTIPGGITVFAREIVRDGGEKAPRLVFFQGGPGSAAPRPAAVGGWIEWALGHYRVVLIDQRGTGASHPIDAAVIGEQGDPQAQADFLACFRADSIIADAEDLRHELQGDEPWHVLGQSYGGFINTAYLSRAPEGLASVMITAGLPSVTRHAIETYRLTWPLTEKRCAEMYRTFPGLRDRVWDVAVHLDEHDERLVTGERLSAARMRMLGLLLGYSYGPQSLHFMFADPFVTVRGEKRLNSRFLIEASEHLSFAANPIYGVLHESIYAGTAAGPTDWAAHRARSEFPQFALPGTPDSPFSTEREVQDAGTDLLFSGEHVFPWQMREDPALAPLAEAAHLVAARPFDSLYDLDVLAENTVPASGWIYWDDMFVPAALSLETAEQIRGFQPIITNDYHHDGLRADGAKLLERMHVLNSRT</sequence>
<feature type="domain" description="AB hydrolase-1" evidence="3">
    <location>
        <begin position="50"/>
        <end position="187"/>
    </location>
</feature>
<evidence type="ECO:0000256" key="2">
    <source>
        <dbReference type="ARBA" id="ARBA00022801"/>
    </source>
</evidence>
<evidence type="ECO:0000259" key="3">
    <source>
        <dbReference type="Pfam" id="PF00561"/>
    </source>
</evidence>
<dbReference type="InterPro" id="IPR002410">
    <property type="entry name" value="Peptidase_S33"/>
</dbReference>
<dbReference type="PANTHER" id="PTHR43248:SF2">
    <property type="entry name" value="PROLYL AMINOPEPTIDASE"/>
    <property type="match status" value="1"/>
</dbReference>
<dbReference type="InterPro" id="IPR000073">
    <property type="entry name" value="AB_hydrolase_1"/>
</dbReference>
<dbReference type="PANTHER" id="PTHR43248">
    <property type="entry name" value="2-SUCCINYL-6-HYDROXY-2,4-CYCLOHEXADIENE-1-CARBOXYLATE SYNTHASE"/>
    <property type="match status" value="1"/>
</dbReference>
<accession>A0A3Q8WU29</accession>
<dbReference type="Pfam" id="PF00561">
    <property type="entry name" value="Abhydrolase_1"/>
    <property type="match status" value="1"/>
</dbReference>
<gene>
    <name evidence="4" type="ORF">EJO69_08385</name>
</gene>
<name>A0A3Q8WU29_9ACTO</name>
<evidence type="ECO:0000313" key="4">
    <source>
        <dbReference type="EMBL" id="AZN30319.1"/>
    </source>
</evidence>
<evidence type="ECO:0000256" key="1">
    <source>
        <dbReference type="ARBA" id="ARBA00010088"/>
    </source>
</evidence>
<dbReference type="InterPro" id="IPR029058">
    <property type="entry name" value="AB_hydrolase_fold"/>
</dbReference>
<proteinExistence type="inferred from homology"/>
<dbReference type="EMBL" id="CP034438">
    <property type="protein sequence ID" value="AZN30319.1"/>
    <property type="molecule type" value="Genomic_DNA"/>
</dbReference>
<keyword evidence="5" id="KW-1185">Reference proteome</keyword>
<dbReference type="PRINTS" id="PR00793">
    <property type="entry name" value="PROAMNOPTASE"/>
</dbReference>
<dbReference type="AlphaFoldDB" id="A0A3Q8WU29"/>
<dbReference type="SUPFAM" id="SSF53474">
    <property type="entry name" value="alpha/beta-Hydrolases"/>
    <property type="match status" value="1"/>
</dbReference>
<organism evidence="4 5">
    <name type="scientific">Flaviflexus salsibiostraticola</name>
    <dbReference type="NCBI Taxonomy" id="1282737"/>
    <lineage>
        <taxon>Bacteria</taxon>
        <taxon>Bacillati</taxon>
        <taxon>Actinomycetota</taxon>
        <taxon>Actinomycetes</taxon>
        <taxon>Actinomycetales</taxon>
        <taxon>Actinomycetaceae</taxon>
        <taxon>Flaviflexus</taxon>
    </lineage>
</organism>
<dbReference type="OrthoDB" id="9796770at2"/>
<dbReference type="RefSeq" id="WP_126040957.1">
    <property type="nucleotide sequence ID" value="NZ_CP034438.1"/>
</dbReference>
<dbReference type="Gene3D" id="3.40.50.1820">
    <property type="entry name" value="alpha/beta hydrolase"/>
    <property type="match status" value="1"/>
</dbReference>
<reference evidence="4 5" key="1">
    <citation type="submission" date="2018-12" db="EMBL/GenBank/DDBJ databases">
        <title>Complete genome sequence of Flaviflexus salsibiostraticola KCTC 33148.</title>
        <authorList>
            <person name="Bae J.-W."/>
        </authorList>
    </citation>
    <scope>NUCLEOTIDE SEQUENCE [LARGE SCALE GENOMIC DNA]</scope>
    <source>
        <strain evidence="4 5">KCTC 33148</strain>
    </source>
</reference>
<dbReference type="Proteomes" id="UP000270021">
    <property type="component" value="Chromosome"/>
</dbReference>
<dbReference type="InterPro" id="IPR051601">
    <property type="entry name" value="Serine_prot/Carboxylest_S33"/>
</dbReference>
<dbReference type="GO" id="GO:0006508">
    <property type="term" value="P:proteolysis"/>
    <property type="evidence" value="ECO:0007669"/>
    <property type="project" value="InterPro"/>
</dbReference>
<protein>
    <submittedName>
        <fullName evidence="4">Alpha/beta fold hydrolase</fullName>
    </submittedName>
</protein>
<keyword evidence="2 4" id="KW-0378">Hydrolase</keyword>
<dbReference type="KEGG" id="fsl:EJO69_08385"/>
<dbReference type="GO" id="GO:0004177">
    <property type="term" value="F:aminopeptidase activity"/>
    <property type="evidence" value="ECO:0007669"/>
    <property type="project" value="UniProtKB-EC"/>
</dbReference>
<comment type="similarity">
    <text evidence="1">Belongs to the peptidase S33 family.</text>
</comment>